<feature type="transmembrane region" description="Helical" evidence="7">
    <location>
        <begin position="123"/>
        <end position="141"/>
    </location>
</feature>
<evidence type="ECO:0000313" key="10">
    <source>
        <dbReference type="EMBL" id="MCA9392122.1"/>
    </source>
</evidence>
<feature type="transmembrane region" description="Helical" evidence="7">
    <location>
        <begin position="161"/>
        <end position="178"/>
    </location>
</feature>
<reference evidence="10" key="1">
    <citation type="submission" date="2020-04" db="EMBL/GenBank/DDBJ databases">
        <authorList>
            <person name="Zhang T."/>
        </authorList>
    </citation>
    <scope>NUCLEOTIDE SEQUENCE</scope>
    <source>
        <strain evidence="10">HKST-UBA03</strain>
    </source>
</reference>
<proteinExistence type="inferred from homology"/>
<keyword evidence="7 9" id="KW-0479">Metal-binding</keyword>
<feature type="transmembrane region" description="Helical" evidence="7">
    <location>
        <begin position="190"/>
        <end position="208"/>
    </location>
</feature>
<gene>
    <name evidence="7 10" type="primary">mraY</name>
    <name evidence="10" type="ORF">KC614_02875</name>
</gene>
<dbReference type="PANTHER" id="PTHR22926">
    <property type="entry name" value="PHOSPHO-N-ACETYLMURAMOYL-PENTAPEPTIDE-TRANSFERASE"/>
    <property type="match status" value="1"/>
</dbReference>
<protein>
    <recommendedName>
        <fullName evidence="7 8">Phospho-N-acetylmuramoyl-pentapeptide-transferase</fullName>
        <ecNumber evidence="7 8">2.7.8.13</ecNumber>
    </recommendedName>
    <alternativeName>
        <fullName evidence="7">UDP-MurNAc-pentapeptide phosphotransferase</fullName>
    </alternativeName>
</protein>
<keyword evidence="6 7" id="KW-0472">Membrane</keyword>
<dbReference type="AlphaFoldDB" id="A0A955LKU2"/>
<keyword evidence="7" id="KW-0133">Cell shape</keyword>
<dbReference type="PROSITE" id="PS01347">
    <property type="entry name" value="MRAY_1"/>
    <property type="match status" value="1"/>
</dbReference>
<keyword evidence="7" id="KW-0961">Cell wall biogenesis/degradation</keyword>
<organism evidence="10 11">
    <name type="scientific">candidate division WWE3 bacterium</name>
    <dbReference type="NCBI Taxonomy" id="2053526"/>
    <lineage>
        <taxon>Bacteria</taxon>
        <taxon>Katanobacteria</taxon>
    </lineage>
</organism>
<evidence type="ECO:0000256" key="8">
    <source>
        <dbReference type="NCBIfam" id="TIGR00445"/>
    </source>
</evidence>
<dbReference type="InterPro" id="IPR018480">
    <property type="entry name" value="PNAcMuramoyl-5peptid_Trfase_CS"/>
</dbReference>
<evidence type="ECO:0000256" key="4">
    <source>
        <dbReference type="ARBA" id="ARBA00022692"/>
    </source>
</evidence>
<dbReference type="GO" id="GO:0009252">
    <property type="term" value="P:peptidoglycan biosynthetic process"/>
    <property type="evidence" value="ECO:0007669"/>
    <property type="project" value="UniProtKB-UniRule"/>
</dbReference>
<accession>A0A955LKU2</accession>
<comment type="cofactor">
    <cofactor evidence="7 9">
        <name>Mg(2+)</name>
        <dbReference type="ChEBI" id="CHEBI:18420"/>
    </cofactor>
</comment>
<dbReference type="EMBL" id="JAGQKZ010000021">
    <property type="protein sequence ID" value="MCA9392122.1"/>
    <property type="molecule type" value="Genomic_DNA"/>
</dbReference>
<feature type="transmembrane region" description="Helical" evidence="7">
    <location>
        <begin position="6"/>
        <end position="27"/>
    </location>
</feature>
<comment type="similarity">
    <text evidence="2 7">Belongs to the glycosyltransferase 4 family. MraY subfamily.</text>
</comment>
<comment type="catalytic activity">
    <reaction evidence="7">
        <text>UDP-N-acetyl-alpha-D-muramoyl-L-alanyl-gamma-D-glutamyl-meso-2,6-diaminopimeloyl-D-alanyl-D-alanine + di-trans,octa-cis-undecaprenyl phosphate = di-trans,octa-cis-undecaprenyl diphospho-N-acetyl-alpha-D-muramoyl-L-alanyl-D-glutamyl-meso-2,6-diaminopimeloyl-D-alanyl-D-alanine + UMP</text>
        <dbReference type="Rhea" id="RHEA:28386"/>
        <dbReference type="ChEBI" id="CHEBI:57865"/>
        <dbReference type="ChEBI" id="CHEBI:60392"/>
        <dbReference type="ChEBI" id="CHEBI:61386"/>
        <dbReference type="ChEBI" id="CHEBI:61387"/>
        <dbReference type="EC" id="2.7.8.13"/>
    </reaction>
</comment>
<feature type="binding site" evidence="9">
    <location>
        <position position="185"/>
    </location>
    <ligand>
        <name>Mg(2+)</name>
        <dbReference type="ChEBI" id="CHEBI:18420"/>
    </ligand>
</feature>
<dbReference type="CDD" id="cd06852">
    <property type="entry name" value="GT_MraY"/>
    <property type="match status" value="1"/>
</dbReference>
<feature type="transmembrane region" description="Helical" evidence="7">
    <location>
        <begin position="242"/>
        <end position="262"/>
    </location>
</feature>
<keyword evidence="5 7" id="KW-1133">Transmembrane helix</keyword>
<name>A0A955LKU2_UNCKA</name>
<feature type="transmembrane region" description="Helical" evidence="7">
    <location>
        <begin position="322"/>
        <end position="340"/>
    </location>
</feature>
<dbReference type="EC" id="2.7.8.13" evidence="7 8"/>
<dbReference type="InterPro" id="IPR000715">
    <property type="entry name" value="Glycosyl_transferase_4"/>
</dbReference>
<evidence type="ECO:0000256" key="9">
    <source>
        <dbReference type="PIRSR" id="PIRSR600715-1"/>
    </source>
</evidence>
<evidence type="ECO:0000313" key="11">
    <source>
        <dbReference type="Proteomes" id="UP000751518"/>
    </source>
</evidence>
<dbReference type="GO" id="GO:0005886">
    <property type="term" value="C:plasma membrane"/>
    <property type="evidence" value="ECO:0007669"/>
    <property type="project" value="UniProtKB-SubCell"/>
</dbReference>
<dbReference type="HAMAP" id="MF_00038">
    <property type="entry name" value="MraY"/>
    <property type="match status" value="1"/>
</dbReference>
<feature type="transmembrane region" description="Helical" evidence="7">
    <location>
        <begin position="214"/>
        <end position="235"/>
    </location>
</feature>
<dbReference type="PROSITE" id="PS01348">
    <property type="entry name" value="MRAY_2"/>
    <property type="match status" value="1"/>
</dbReference>
<keyword evidence="7" id="KW-1003">Cell membrane</keyword>
<dbReference type="InterPro" id="IPR003524">
    <property type="entry name" value="PNAcMuramoyl-5peptid_Trfase"/>
</dbReference>
<keyword evidence="4 7" id="KW-0812">Transmembrane</keyword>
<keyword evidence="7" id="KW-0132">Cell division</keyword>
<feature type="binding site" evidence="9">
    <location>
        <position position="246"/>
    </location>
    <ligand>
        <name>Mg(2+)</name>
        <dbReference type="ChEBI" id="CHEBI:18420"/>
    </ligand>
</feature>
<comment type="subcellular location">
    <subcellularLocation>
        <location evidence="7">Cell membrane</location>
        <topology evidence="7">Multi-pass membrane protein</topology>
    </subcellularLocation>
    <subcellularLocation>
        <location evidence="1">Membrane</location>
        <topology evidence="1">Multi-pass membrane protein</topology>
    </subcellularLocation>
</comment>
<dbReference type="GO" id="GO:0008963">
    <property type="term" value="F:phospho-N-acetylmuramoyl-pentapeptide-transferase activity"/>
    <property type="evidence" value="ECO:0007669"/>
    <property type="project" value="UniProtKB-UniRule"/>
</dbReference>
<keyword evidence="7 9" id="KW-0460">Magnesium</keyword>
<dbReference type="GO" id="GO:0046872">
    <property type="term" value="F:metal ion binding"/>
    <property type="evidence" value="ECO:0007669"/>
    <property type="project" value="UniProtKB-KW"/>
</dbReference>
<comment type="pathway">
    <text evidence="7">Cell wall biogenesis; peptidoglycan biosynthesis.</text>
</comment>
<dbReference type="GO" id="GO:0051301">
    <property type="term" value="P:cell division"/>
    <property type="evidence" value="ECO:0007669"/>
    <property type="project" value="UniProtKB-KW"/>
</dbReference>
<keyword evidence="7" id="KW-0573">Peptidoglycan synthesis</keyword>
<keyword evidence="3 7" id="KW-0808">Transferase</keyword>
<evidence type="ECO:0000256" key="5">
    <source>
        <dbReference type="ARBA" id="ARBA00022989"/>
    </source>
</evidence>
<dbReference type="NCBIfam" id="TIGR00445">
    <property type="entry name" value="mraY"/>
    <property type="match status" value="1"/>
</dbReference>
<sequence length="341" mass="37481">MYKLLGVLMASFAFTGVLAIPFIGLLYKIKFRYRLARSTKREGARLSDLHKDKAGTPTGGGILIVTAAILFALLFYLVTKFQINWTAVVLFVTMVLFAGLGLLDDARKMIRIRGRRIRALPRLPKLILQITCGLVVAFLLYDKLGLHTLTVPLFSQVFDLAPLDLGVLYIPFAAFVVISSSNAFNITDGLDGLATGLLLIALSAFWVLAGNSVFAGDVTLFIAVIMGSLLAFLYFNIFPARLFMGDTGSLALGAMLAVLALVVDQVLVLPIIGGMFVIELLSSFLQIASKRLRDGKRLFDIAPLHFHFQARGWDETKVTMRFWLFGAMLAFLGIFISIFGK</sequence>
<evidence type="ECO:0000256" key="7">
    <source>
        <dbReference type="HAMAP-Rule" id="MF_00038"/>
    </source>
</evidence>
<feature type="transmembrane region" description="Helical" evidence="7">
    <location>
        <begin position="268"/>
        <end position="288"/>
    </location>
</feature>
<comment type="caution">
    <text evidence="10">The sequence shown here is derived from an EMBL/GenBank/DDBJ whole genome shotgun (WGS) entry which is preliminary data.</text>
</comment>
<dbReference type="Pfam" id="PF00953">
    <property type="entry name" value="Glycos_transf_4"/>
    <property type="match status" value="1"/>
</dbReference>
<evidence type="ECO:0000256" key="6">
    <source>
        <dbReference type="ARBA" id="ARBA00023136"/>
    </source>
</evidence>
<evidence type="ECO:0000256" key="1">
    <source>
        <dbReference type="ARBA" id="ARBA00004141"/>
    </source>
</evidence>
<keyword evidence="7" id="KW-0131">Cell cycle</keyword>
<dbReference type="GO" id="GO:0008360">
    <property type="term" value="P:regulation of cell shape"/>
    <property type="evidence" value="ECO:0007669"/>
    <property type="project" value="UniProtKB-KW"/>
</dbReference>
<evidence type="ECO:0000256" key="2">
    <source>
        <dbReference type="ARBA" id="ARBA00005583"/>
    </source>
</evidence>
<feature type="transmembrane region" description="Helical" evidence="7">
    <location>
        <begin position="59"/>
        <end position="77"/>
    </location>
</feature>
<dbReference type="Proteomes" id="UP000751518">
    <property type="component" value="Unassembled WGS sequence"/>
</dbReference>
<evidence type="ECO:0000256" key="3">
    <source>
        <dbReference type="ARBA" id="ARBA00022679"/>
    </source>
</evidence>
<feature type="transmembrane region" description="Helical" evidence="7">
    <location>
        <begin position="83"/>
        <end position="103"/>
    </location>
</feature>
<comment type="function">
    <text evidence="7">Catalyzes the initial step of the lipid cycle reactions in the biosynthesis of the cell wall peptidoglycan: transfers peptidoglycan precursor phospho-MurNAc-pentapeptide from UDP-MurNAc-pentapeptide onto the lipid carrier undecaprenyl phosphate, yielding undecaprenyl-pyrophosphoryl-MurNAc-pentapeptide, known as lipid I.</text>
</comment>
<dbReference type="GO" id="GO:0071555">
    <property type="term" value="P:cell wall organization"/>
    <property type="evidence" value="ECO:0007669"/>
    <property type="project" value="UniProtKB-KW"/>
</dbReference>
<reference evidence="10" key="2">
    <citation type="journal article" date="2021" name="Microbiome">
        <title>Successional dynamics and alternative stable states in a saline activated sludge microbial community over 9 years.</title>
        <authorList>
            <person name="Wang Y."/>
            <person name="Ye J."/>
            <person name="Ju F."/>
            <person name="Liu L."/>
            <person name="Boyd J.A."/>
            <person name="Deng Y."/>
            <person name="Parks D.H."/>
            <person name="Jiang X."/>
            <person name="Yin X."/>
            <person name="Woodcroft B.J."/>
            <person name="Tyson G.W."/>
            <person name="Hugenholtz P."/>
            <person name="Polz M.F."/>
            <person name="Zhang T."/>
        </authorList>
    </citation>
    <scope>NUCLEOTIDE SEQUENCE</scope>
    <source>
        <strain evidence="10">HKST-UBA03</strain>
    </source>
</reference>
<dbReference type="PANTHER" id="PTHR22926:SF5">
    <property type="entry name" value="PHOSPHO-N-ACETYLMURAMOYL-PENTAPEPTIDE-TRANSFERASE HOMOLOG"/>
    <property type="match status" value="1"/>
</dbReference>